<sequence length="185" mass="21037">MQENFDREAALAEIIERELAMFLATNNEGGVSECQTRPDTFRAMRKMAHSAHEDAVLDSYLADLRQAEVNSRNLMVEKYARMDDRLPPLSTSPLLDEIADAEEAFLHEAQARYPHVIKSNGQGMFRRYLRCELETLSDRTLELYAAQVHRARQQGRNLVVERHDFLMRLLGKGGIDACEAAAQGK</sequence>
<reference evidence="1" key="1">
    <citation type="submission" date="2016-04" db="EMBL/GenBank/DDBJ databases">
        <authorList>
            <person name="Evans L.H."/>
            <person name="Alamgir A."/>
            <person name="Owens N."/>
            <person name="Weber N.D."/>
            <person name="Virtaneva K."/>
            <person name="Barbian K."/>
            <person name="Babar A."/>
            <person name="Rosenke K."/>
        </authorList>
    </citation>
    <scope>NUCLEOTIDE SEQUENCE</scope>
    <source>
        <strain evidence="1">92-2</strain>
    </source>
</reference>
<gene>
    <name evidence="1" type="ORF">KM92DES2_10271</name>
</gene>
<dbReference type="RefSeq" id="WP_227119467.1">
    <property type="nucleotide sequence ID" value="NZ_LT598928.1"/>
</dbReference>
<protein>
    <submittedName>
        <fullName evidence="1">Tetratricopeptide TPR_4</fullName>
    </submittedName>
</protein>
<dbReference type="Pfam" id="PF13526">
    <property type="entry name" value="DUF4125"/>
    <property type="match status" value="1"/>
</dbReference>
<evidence type="ECO:0000313" key="1">
    <source>
        <dbReference type="EMBL" id="SBV92458.1"/>
    </source>
</evidence>
<dbReference type="EMBL" id="FLUP01000001">
    <property type="protein sequence ID" value="SBV92458.1"/>
    <property type="molecule type" value="Genomic_DNA"/>
</dbReference>
<dbReference type="InterPro" id="IPR025191">
    <property type="entry name" value="DUF4125"/>
</dbReference>
<dbReference type="AlphaFoldDB" id="A0A212IZ16"/>
<organism evidence="1">
    <name type="scientific">uncultured Desulfovibrio sp</name>
    <dbReference type="NCBI Taxonomy" id="167968"/>
    <lineage>
        <taxon>Bacteria</taxon>
        <taxon>Pseudomonadati</taxon>
        <taxon>Thermodesulfobacteriota</taxon>
        <taxon>Desulfovibrionia</taxon>
        <taxon>Desulfovibrionales</taxon>
        <taxon>Desulfovibrionaceae</taxon>
        <taxon>Desulfovibrio</taxon>
        <taxon>environmental samples</taxon>
    </lineage>
</organism>
<name>A0A212IZ16_9BACT</name>
<accession>A0A212IZ16</accession>
<proteinExistence type="predicted"/>